<dbReference type="InterPro" id="IPR052509">
    <property type="entry name" value="Metal_resp_DNA-bind_regulator"/>
</dbReference>
<accession>A0A4V1LF03</accession>
<dbReference type="InterPro" id="IPR036390">
    <property type="entry name" value="WH_DNA-bd_sf"/>
</dbReference>
<proteinExistence type="predicted"/>
<dbReference type="Pfam" id="PF03551">
    <property type="entry name" value="PadR"/>
    <property type="match status" value="1"/>
</dbReference>
<reference evidence="2 3" key="1">
    <citation type="submission" date="2018-06" db="EMBL/GenBank/DDBJ databases">
        <title>Genome conservation of Clostridium tetani.</title>
        <authorList>
            <person name="Bruggemann H."/>
            <person name="Popoff M.R."/>
        </authorList>
    </citation>
    <scope>NUCLEOTIDE SEQUENCE [LARGE SCALE GENOMIC DNA]</scope>
    <source>
        <strain evidence="2 3">2017.061</strain>
    </source>
</reference>
<sequence length="113" mass="13335">MDIDKELLKGSTQTLVLTLIQKQPMYGYEIIKKLEEKSSGIFNFKEGTLYPILHGLEARGIIESFWVKGDNGRNRKYYRITKKGNGYLKEKKEEWFTFRVAVDNILWEAVLWE</sequence>
<evidence type="ECO:0000313" key="2">
    <source>
        <dbReference type="EMBL" id="RXI50506.1"/>
    </source>
</evidence>
<dbReference type="PANTHER" id="PTHR33169">
    <property type="entry name" value="PADR-FAMILY TRANSCRIPTIONAL REGULATOR"/>
    <property type="match status" value="1"/>
</dbReference>
<dbReference type="PANTHER" id="PTHR33169:SF14">
    <property type="entry name" value="TRANSCRIPTIONAL REGULATOR RV3488"/>
    <property type="match status" value="1"/>
</dbReference>
<comment type="caution">
    <text evidence="2">The sequence shown here is derived from an EMBL/GenBank/DDBJ whole genome shotgun (WGS) entry which is preliminary data.</text>
</comment>
<organism evidence="2 3">
    <name type="scientific">Clostridium tetani</name>
    <dbReference type="NCBI Taxonomy" id="1513"/>
    <lineage>
        <taxon>Bacteria</taxon>
        <taxon>Bacillati</taxon>
        <taxon>Bacillota</taxon>
        <taxon>Clostridia</taxon>
        <taxon>Eubacteriales</taxon>
        <taxon>Clostridiaceae</taxon>
        <taxon>Clostridium</taxon>
    </lineage>
</organism>
<dbReference type="SUPFAM" id="SSF46785">
    <property type="entry name" value="Winged helix' DNA-binding domain"/>
    <property type="match status" value="1"/>
</dbReference>
<evidence type="ECO:0000313" key="3">
    <source>
        <dbReference type="Proteomes" id="UP000290921"/>
    </source>
</evidence>
<dbReference type="InterPro" id="IPR005149">
    <property type="entry name" value="Tscrpt_reg_PadR_N"/>
</dbReference>
<dbReference type="Gene3D" id="1.10.10.10">
    <property type="entry name" value="Winged helix-like DNA-binding domain superfamily/Winged helix DNA-binding domain"/>
    <property type="match status" value="1"/>
</dbReference>
<evidence type="ECO:0000259" key="1">
    <source>
        <dbReference type="Pfam" id="PF03551"/>
    </source>
</evidence>
<feature type="domain" description="Transcription regulator PadR N-terminal" evidence="1">
    <location>
        <begin position="16"/>
        <end position="90"/>
    </location>
</feature>
<dbReference type="Proteomes" id="UP000290921">
    <property type="component" value="Unassembled WGS sequence"/>
</dbReference>
<protein>
    <submittedName>
        <fullName evidence="2">PadR family transcriptional regulator</fullName>
    </submittedName>
</protein>
<name>A0A4V1LF03_CLOTA</name>
<gene>
    <name evidence="2" type="ORF">DP130_00615</name>
</gene>
<dbReference type="InterPro" id="IPR036388">
    <property type="entry name" value="WH-like_DNA-bd_sf"/>
</dbReference>
<dbReference type="AlphaFoldDB" id="A0A4V1LF03"/>
<dbReference type="RefSeq" id="WP_129029596.1">
    <property type="nucleotide sequence ID" value="NZ_AP026806.1"/>
</dbReference>
<dbReference type="EMBL" id="QMAP01000001">
    <property type="protein sequence ID" value="RXI50506.1"/>
    <property type="molecule type" value="Genomic_DNA"/>
</dbReference>